<evidence type="ECO:0000256" key="3">
    <source>
        <dbReference type="RuleBase" id="RU361235"/>
    </source>
</evidence>
<feature type="domain" description="Carboxylesterase type B" evidence="4">
    <location>
        <begin position="10"/>
        <end position="485"/>
    </location>
</feature>
<organism evidence="5 6">
    <name type="scientific">Pseudolysobacter antarcticus</name>
    <dbReference type="NCBI Taxonomy" id="2511995"/>
    <lineage>
        <taxon>Bacteria</taxon>
        <taxon>Pseudomonadati</taxon>
        <taxon>Pseudomonadota</taxon>
        <taxon>Gammaproteobacteria</taxon>
        <taxon>Lysobacterales</taxon>
        <taxon>Rhodanobacteraceae</taxon>
        <taxon>Pseudolysobacter</taxon>
    </lineage>
</organism>
<dbReference type="PROSITE" id="PS00122">
    <property type="entry name" value="CARBOXYLESTERASE_B_1"/>
    <property type="match status" value="1"/>
</dbReference>
<dbReference type="InterPro" id="IPR029058">
    <property type="entry name" value="AB_hydrolase_fold"/>
</dbReference>
<evidence type="ECO:0000259" key="4">
    <source>
        <dbReference type="Pfam" id="PF00135"/>
    </source>
</evidence>
<dbReference type="InterPro" id="IPR050309">
    <property type="entry name" value="Type-B_Carboxylest/Lipase"/>
</dbReference>
<dbReference type="Proteomes" id="UP000291562">
    <property type="component" value="Chromosome"/>
</dbReference>
<keyword evidence="2 3" id="KW-0378">Hydrolase</keyword>
<dbReference type="AlphaFoldDB" id="A0A411HP93"/>
<evidence type="ECO:0000313" key="5">
    <source>
        <dbReference type="EMBL" id="QBB72282.1"/>
    </source>
</evidence>
<dbReference type="EMBL" id="CP035704">
    <property type="protein sequence ID" value="QBB72282.1"/>
    <property type="molecule type" value="Genomic_DNA"/>
</dbReference>
<dbReference type="Gene3D" id="3.40.50.1820">
    <property type="entry name" value="alpha/beta hydrolase"/>
    <property type="match status" value="1"/>
</dbReference>
<dbReference type="InterPro" id="IPR002018">
    <property type="entry name" value="CarbesteraseB"/>
</dbReference>
<dbReference type="GO" id="GO:0016787">
    <property type="term" value="F:hydrolase activity"/>
    <property type="evidence" value="ECO:0007669"/>
    <property type="project" value="UniProtKB-KW"/>
</dbReference>
<evidence type="ECO:0000256" key="1">
    <source>
        <dbReference type="ARBA" id="ARBA00005964"/>
    </source>
</evidence>
<sequence length="530" mass="56856">MSSTAQAATAPIVITSVGKLQGKVEDSLHVFKGIPYALPPVGAARWTPPAAQPAWTGIKKADDFGPACIQPATLVPNLYTSDIKPTSEDCLTLNIWAPAQATKAPVFVWIHGGALVKGASKERLYDGAKLAAQGVIVVSINYRLGVLGYLAHPELSAESKRGISGNYGLLDQIEALRWVKANIAAFGGDPANVTIAGESAGGLSVMYLMASPDARGLFAKAIAESAYMISTPELKQSRHGEFAAEAIGQKVAAALGAPTLTALRALDANKLTEAAAAAGYSPFGTIDGQILPKQLVEVFDRHEQAPVPLLAGFNSGEIRSLTFLSPPKLASATEYETVIRDRYLDLADDFLRHYPAAQMQESIFATTRDALYGWTAEHLVRQQTALGQPAFLYFFDHGYDAADAANLHAFHASEIPYVFGTAGRAPPLWPKVPATSREARMSDAMIGYWTSFARSGKPHATNEADWPAFGTTHAYMNFADTPQAAEHLLPGMYELHQEAVCRRLANGTQPWNWNVGIISPKLVQVKSDCP</sequence>
<dbReference type="InterPro" id="IPR019819">
    <property type="entry name" value="Carboxylesterase_B_CS"/>
</dbReference>
<evidence type="ECO:0000256" key="2">
    <source>
        <dbReference type="ARBA" id="ARBA00022801"/>
    </source>
</evidence>
<reference evidence="5 6" key="1">
    <citation type="submission" date="2019-01" db="EMBL/GenBank/DDBJ databases">
        <title>Pseudolysobacter antarctica gen. nov., sp. nov., isolated from Fildes Peninsula, Antarctica.</title>
        <authorList>
            <person name="Wei Z."/>
            <person name="Peng F."/>
        </authorList>
    </citation>
    <scope>NUCLEOTIDE SEQUENCE [LARGE SCALE GENOMIC DNA]</scope>
    <source>
        <strain evidence="5 6">AQ6-296</strain>
    </source>
</reference>
<dbReference type="PROSITE" id="PS00941">
    <property type="entry name" value="CARBOXYLESTERASE_B_2"/>
    <property type="match status" value="1"/>
</dbReference>
<keyword evidence="6" id="KW-1185">Reference proteome</keyword>
<dbReference type="OrthoDB" id="9775851at2"/>
<evidence type="ECO:0000313" key="6">
    <source>
        <dbReference type="Proteomes" id="UP000291562"/>
    </source>
</evidence>
<accession>A0A411HP93</accession>
<dbReference type="SUPFAM" id="SSF53474">
    <property type="entry name" value="alpha/beta-Hydrolases"/>
    <property type="match status" value="1"/>
</dbReference>
<protein>
    <recommendedName>
        <fullName evidence="3">Carboxylic ester hydrolase</fullName>
        <ecNumber evidence="3">3.1.1.-</ecNumber>
    </recommendedName>
</protein>
<dbReference type="Pfam" id="PF00135">
    <property type="entry name" value="COesterase"/>
    <property type="match status" value="1"/>
</dbReference>
<name>A0A411HP93_9GAMM</name>
<proteinExistence type="inferred from homology"/>
<dbReference type="EC" id="3.1.1.-" evidence="3"/>
<dbReference type="InterPro" id="IPR019826">
    <property type="entry name" value="Carboxylesterase_B_AS"/>
</dbReference>
<comment type="similarity">
    <text evidence="1 3">Belongs to the type-B carboxylesterase/lipase family.</text>
</comment>
<dbReference type="KEGG" id="xbc:ELE36_18970"/>
<gene>
    <name evidence="5" type="ORF">ELE36_18970</name>
</gene>
<dbReference type="PANTHER" id="PTHR11559">
    <property type="entry name" value="CARBOXYLESTERASE"/>
    <property type="match status" value="1"/>
</dbReference>
<dbReference type="RefSeq" id="WP_129836102.1">
    <property type="nucleotide sequence ID" value="NZ_CP035704.1"/>
</dbReference>